<organism evidence="2 3">
    <name type="scientific">Mucuna pruriens</name>
    <name type="common">Velvet bean</name>
    <name type="synonym">Dolichos pruriens</name>
    <dbReference type="NCBI Taxonomy" id="157652"/>
    <lineage>
        <taxon>Eukaryota</taxon>
        <taxon>Viridiplantae</taxon>
        <taxon>Streptophyta</taxon>
        <taxon>Embryophyta</taxon>
        <taxon>Tracheophyta</taxon>
        <taxon>Spermatophyta</taxon>
        <taxon>Magnoliopsida</taxon>
        <taxon>eudicotyledons</taxon>
        <taxon>Gunneridae</taxon>
        <taxon>Pentapetalae</taxon>
        <taxon>rosids</taxon>
        <taxon>fabids</taxon>
        <taxon>Fabales</taxon>
        <taxon>Fabaceae</taxon>
        <taxon>Papilionoideae</taxon>
        <taxon>50 kb inversion clade</taxon>
        <taxon>NPAAA clade</taxon>
        <taxon>indigoferoid/millettioid clade</taxon>
        <taxon>Phaseoleae</taxon>
        <taxon>Mucuna</taxon>
    </lineage>
</organism>
<dbReference type="InterPro" id="IPR002156">
    <property type="entry name" value="RNaseH_domain"/>
</dbReference>
<name>A0A371F5Y4_MUCPR</name>
<dbReference type="InterPro" id="IPR012337">
    <property type="entry name" value="RNaseH-like_sf"/>
</dbReference>
<dbReference type="PANTHER" id="PTHR48475">
    <property type="entry name" value="RIBONUCLEASE H"/>
    <property type="match status" value="1"/>
</dbReference>
<dbReference type="SUPFAM" id="SSF53098">
    <property type="entry name" value="Ribonuclease H-like"/>
    <property type="match status" value="1"/>
</dbReference>
<dbReference type="GO" id="GO:0003676">
    <property type="term" value="F:nucleic acid binding"/>
    <property type="evidence" value="ECO:0007669"/>
    <property type="project" value="InterPro"/>
</dbReference>
<dbReference type="AlphaFoldDB" id="A0A371F5Y4"/>
<dbReference type="InterPro" id="IPR036397">
    <property type="entry name" value="RNaseH_sf"/>
</dbReference>
<protein>
    <recommendedName>
        <fullName evidence="1">RNase H type-1 domain-containing protein</fullName>
    </recommendedName>
</protein>
<evidence type="ECO:0000259" key="1">
    <source>
        <dbReference type="Pfam" id="PF13456"/>
    </source>
</evidence>
<dbReference type="OrthoDB" id="654211at2759"/>
<evidence type="ECO:0000313" key="3">
    <source>
        <dbReference type="Proteomes" id="UP000257109"/>
    </source>
</evidence>
<dbReference type="EMBL" id="QJKJ01010430">
    <property type="protein sequence ID" value="RDX73720.1"/>
    <property type="molecule type" value="Genomic_DNA"/>
</dbReference>
<gene>
    <name evidence="2" type="ORF">CR513_46627</name>
</gene>
<dbReference type="GO" id="GO:0004523">
    <property type="term" value="F:RNA-DNA hybrid ribonuclease activity"/>
    <property type="evidence" value="ECO:0007669"/>
    <property type="project" value="InterPro"/>
</dbReference>
<sequence length="195" mass="22818">MAEYEAYAMGIIMAIEHQVNKLKVFDDSALVIYQLYGEWTTHDAKLIPYHNHVMEMSEHFDKITFQYVLQDKNQTAYTMTTLSSMLLVNKEQEMTIQVQHQTKIAHYQHLDRDDAKADGAYPLGQLKDKRTLRRLVTNFFLSDAILYKRSTDWMLLHCVDEQEAQRIMEEVHEGTFGTHTNGHALARKILRAGYY</sequence>
<comment type="caution">
    <text evidence="2">The sequence shown here is derived from an EMBL/GenBank/DDBJ whole genome shotgun (WGS) entry which is preliminary data.</text>
</comment>
<feature type="domain" description="RNase H type-1" evidence="1">
    <location>
        <begin position="1"/>
        <end position="79"/>
    </location>
</feature>
<dbReference type="Pfam" id="PF13456">
    <property type="entry name" value="RVT_3"/>
    <property type="match status" value="1"/>
</dbReference>
<evidence type="ECO:0000313" key="2">
    <source>
        <dbReference type="EMBL" id="RDX73720.1"/>
    </source>
</evidence>
<dbReference type="Proteomes" id="UP000257109">
    <property type="component" value="Unassembled WGS sequence"/>
</dbReference>
<dbReference type="Gene3D" id="3.30.420.10">
    <property type="entry name" value="Ribonuclease H-like superfamily/Ribonuclease H"/>
    <property type="match status" value="1"/>
</dbReference>
<reference evidence="2" key="1">
    <citation type="submission" date="2018-05" db="EMBL/GenBank/DDBJ databases">
        <title>Draft genome of Mucuna pruriens seed.</title>
        <authorList>
            <person name="Nnadi N.E."/>
            <person name="Vos R."/>
            <person name="Hasami M.H."/>
            <person name="Devisetty U.K."/>
            <person name="Aguiy J.C."/>
        </authorList>
    </citation>
    <scope>NUCLEOTIDE SEQUENCE [LARGE SCALE GENOMIC DNA]</scope>
    <source>
        <strain evidence="2">JCA_2017</strain>
    </source>
</reference>
<accession>A0A371F5Y4</accession>
<keyword evidence="3" id="KW-1185">Reference proteome</keyword>
<dbReference type="PANTHER" id="PTHR48475:SF1">
    <property type="entry name" value="RNASE H TYPE-1 DOMAIN-CONTAINING PROTEIN"/>
    <property type="match status" value="1"/>
</dbReference>
<feature type="non-terminal residue" evidence="2">
    <location>
        <position position="1"/>
    </location>
</feature>
<proteinExistence type="predicted"/>